<sequence length="87" mass="10271">MEFVSGPAPGKINRLKYGEQFVLVTSLEEIIIDRLNAAKWWNVPKDLEWVRVMISSNNIIKLDMEYLRKRAAEEDIEDFLEKAFELR</sequence>
<reference evidence="1" key="1">
    <citation type="submission" date="2019-08" db="EMBL/GenBank/DDBJ databases">
        <authorList>
            <person name="Kucharzyk K."/>
            <person name="Murdoch R.W."/>
            <person name="Higgins S."/>
            <person name="Loffler F."/>
        </authorList>
    </citation>
    <scope>NUCLEOTIDE SEQUENCE</scope>
</reference>
<dbReference type="EMBL" id="VSSQ01061281">
    <property type="protein sequence ID" value="MPN14643.1"/>
    <property type="molecule type" value="Genomic_DNA"/>
</dbReference>
<organism evidence="1">
    <name type="scientific">bioreactor metagenome</name>
    <dbReference type="NCBI Taxonomy" id="1076179"/>
    <lineage>
        <taxon>unclassified sequences</taxon>
        <taxon>metagenomes</taxon>
        <taxon>ecological metagenomes</taxon>
    </lineage>
</organism>
<comment type="caution">
    <text evidence="1">The sequence shown here is derived from an EMBL/GenBank/DDBJ whole genome shotgun (WGS) entry which is preliminary data.</text>
</comment>
<proteinExistence type="predicted"/>
<protein>
    <submittedName>
        <fullName evidence="1">Uncharacterized protein</fullName>
    </submittedName>
</protein>
<name>A0A645FR33_9ZZZZ</name>
<gene>
    <name evidence="1" type="ORF">SDC9_161970</name>
</gene>
<evidence type="ECO:0000313" key="1">
    <source>
        <dbReference type="EMBL" id="MPN14643.1"/>
    </source>
</evidence>
<dbReference type="AlphaFoldDB" id="A0A645FR33"/>
<accession>A0A645FR33</accession>